<gene>
    <name evidence="3" type="ORF">CVIRNUC_009604</name>
</gene>
<feature type="compositionally biased region" description="Polar residues" evidence="1">
    <location>
        <begin position="388"/>
        <end position="397"/>
    </location>
</feature>
<protein>
    <submittedName>
        <fullName evidence="3">Uncharacterized protein</fullName>
    </submittedName>
</protein>
<comment type="caution">
    <text evidence="3">The sequence shown here is derived from an EMBL/GenBank/DDBJ whole genome shotgun (WGS) entry which is preliminary data.</text>
</comment>
<dbReference type="InterPro" id="IPR021838">
    <property type="entry name" value="DUF3431"/>
</dbReference>
<reference evidence="3 4" key="1">
    <citation type="submission" date="2023-10" db="EMBL/GenBank/DDBJ databases">
        <authorList>
            <person name="Maclean D."/>
            <person name="Macfadyen A."/>
        </authorList>
    </citation>
    <scope>NUCLEOTIDE SEQUENCE [LARGE SCALE GENOMIC DNA]</scope>
</reference>
<dbReference type="Pfam" id="PF11913">
    <property type="entry name" value="DUF3431"/>
    <property type="match status" value="1"/>
</dbReference>
<dbReference type="PANTHER" id="PTHR37490">
    <property type="entry name" value="EXPRESSED PROTEIN"/>
    <property type="match status" value="1"/>
</dbReference>
<accession>A0AAV1IGE4</accession>
<dbReference type="PANTHER" id="PTHR37490:SF3">
    <property type="entry name" value="DUF3431 DOMAIN CONTAINING PROTEIN"/>
    <property type="match status" value="1"/>
</dbReference>
<name>A0AAV1IGE4_9CHLO</name>
<feature type="compositionally biased region" description="Basic and acidic residues" evidence="1">
    <location>
        <begin position="374"/>
        <end position="386"/>
    </location>
</feature>
<organism evidence="3 4">
    <name type="scientific">Coccomyxa viridis</name>
    <dbReference type="NCBI Taxonomy" id="1274662"/>
    <lineage>
        <taxon>Eukaryota</taxon>
        <taxon>Viridiplantae</taxon>
        <taxon>Chlorophyta</taxon>
        <taxon>core chlorophytes</taxon>
        <taxon>Trebouxiophyceae</taxon>
        <taxon>Trebouxiophyceae incertae sedis</taxon>
        <taxon>Coccomyxaceae</taxon>
        <taxon>Coccomyxa</taxon>
    </lineage>
</organism>
<evidence type="ECO:0000256" key="2">
    <source>
        <dbReference type="SAM" id="Phobius"/>
    </source>
</evidence>
<sequence>MAKHLYLQHVAFAFIAGGLLTYLCVTFLGNTDAHLVFFSSGALFSPHAASACIKNETAKAIIPPPGYALSPMASGNSSSGGVLASDRLIVAARHSDDPGHYEQYWRDRVHTFYRRDLHTLDVSEGMTEDTSWLDIYLSEIPHVVYQVDDWDKTEGAEHRTLVNKGNEAMAYLQFILDYWGRFPASMVFLHGHRGTWHIKDHVPLLRRLRWGEVPYASLRYRNGPDNRLPWKCRGQTDDEAFLKFDCNWVGNWLRPGSMQPRKEKDITPMNKDEWIDSLEVNEVWSETFEKWLGPIPKALHGPCCAEFIVSRERIEAHPREFYEHLRDWIIETEFDRYRSGRVFEYMWAVMFGAPPVSEPIEECDLLTCTDEEEKLASRPSTEEGRRYISSSNASPAP</sequence>
<evidence type="ECO:0000313" key="4">
    <source>
        <dbReference type="Proteomes" id="UP001314263"/>
    </source>
</evidence>
<dbReference type="EMBL" id="CAUYUE010000014">
    <property type="protein sequence ID" value="CAK0786391.1"/>
    <property type="molecule type" value="Genomic_DNA"/>
</dbReference>
<feature type="region of interest" description="Disordered" evidence="1">
    <location>
        <begin position="371"/>
        <end position="397"/>
    </location>
</feature>
<evidence type="ECO:0000313" key="3">
    <source>
        <dbReference type="EMBL" id="CAK0786391.1"/>
    </source>
</evidence>
<keyword evidence="2" id="KW-0472">Membrane</keyword>
<dbReference type="Proteomes" id="UP001314263">
    <property type="component" value="Unassembled WGS sequence"/>
</dbReference>
<keyword evidence="2" id="KW-1133">Transmembrane helix</keyword>
<proteinExistence type="predicted"/>
<feature type="transmembrane region" description="Helical" evidence="2">
    <location>
        <begin position="6"/>
        <end position="28"/>
    </location>
</feature>
<keyword evidence="2" id="KW-0812">Transmembrane</keyword>
<dbReference type="AlphaFoldDB" id="A0AAV1IGE4"/>
<keyword evidence="4" id="KW-1185">Reference proteome</keyword>
<evidence type="ECO:0000256" key="1">
    <source>
        <dbReference type="SAM" id="MobiDB-lite"/>
    </source>
</evidence>